<reference evidence="2 3" key="1">
    <citation type="journal article" date="2009" name="Stand. Genomic Sci.">
        <title>Complete genome sequence of Halorhabdus utahensis type strain (AX-2).</title>
        <authorList>
            <person name="Anderson I."/>
            <person name="Tindall B.J."/>
            <person name="Pomrenke H."/>
            <person name="Goker M."/>
            <person name="Lapidus A."/>
            <person name="Nolan M."/>
            <person name="Copeland A."/>
            <person name="Glavina Del Rio T."/>
            <person name="Chen F."/>
            <person name="Tice H."/>
            <person name="Cheng J.F."/>
            <person name="Lucas S."/>
            <person name="Chertkov O."/>
            <person name="Bruce D."/>
            <person name="Brettin T."/>
            <person name="Detter J.C."/>
            <person name="Han C."/>
            <person name="Goodwin L."/>
            <person name="Land M."/>
            <person name="Hauser L."/>
            <person name="Chang Y.J."/>
            <person name="Jeffries C.D."/>
            <person name="Pitluck S."/>
            <person name="Pati A."/>
            <person name="Mavromatis K."/>
            <person name="Ivanova N."/>
            <person name="Ovchinnikova G."/>
            <person name="Chen A."/>
            <person name="Palaniappan K."/>
            <person name="Chain P."/>
            <person name="Rohde M."/>
            <person name="Bristow J."/>
            <person name="Eisen J.A."/>
            <person name="Markowitz V."/>
            <person name="Hugenholtz P."/>
            <person name="Kyrpides N.C."/>
            <person name="Klenk H.P."/>
        </authorList>
    </citation>
    <scope>NUCLEOTIDE SEQUENCE [LARGE SCALE GENOMIC DNA]</scope>
    <source>
        <strain evidence="3">DSM 12940 / JCM 11049 / AX-2</strain>
    </source>
</reference>
<proteinExistence type="predicted"/>
<feature type="region of interest" description="Disordered" evidence="1">
    <location>
        <begin position="27"/>
        <end position="52"/>
    </location>
</feature>
<dbReference type="HOGENOM" id="CLU_3075264_0_0_2"/>
<sequence>MSETIATANGITRSIHEMTTTHCTESRHLPTVGGGFPTASNALAPESGGVGA</sequence>
<accession>C7NP91</accession>
<dbReference type="AlphaFoldDB" id="C7NP91"/>
<dbReference type="GeneID" id="54763369"/>
<evidence type="ECO:0000313" key="2">
    <source>
        <dbReference type="EMBL" id="ACV11678.1"/>
    </source>
</evidence>
<dbReference type="KEGG" id="hut:Huta_1503"/>
<dbReference type="EMBL" id="CP001687">
    <property type="protein sequence ID" value="ACV11678.1"/>
    <property type="molecule type" value="Genomic_DNA"/>
</dbReference>
<dbReference type="Proteomes" id="UP000002071">
    <property type="component" value="Chromosome"/>
</dbReference>
<name>C7NP91_HALUD</name>
<gene>
    <name evidence="2" type="ordered locus">Huta_1503</name>
</gene>
<organism evidence="2 3">
    <name type="scientific">Halorhabdus utahensis (strain DSM 12940 / JCM 11049 / AX-2)</name>
    <dbReference type="NCBI Taxonomy" id="519442"/>
    <lineage>
        <taxon>Archaea</taxon>
        <taxon>Methanobacteriati</taxon>
        <taxon>Methanobacteriota</taxon>
        <taxon>Stenosarchaea group</taxon>
        <taxon>Halobacteria</taxon>
        <taxon>Halobacteriales</taxon>
        <taxon>Haloarculaceae</taxon>
        <taxon>Halorhabdus</taxon>
    </lineage>
</organism>
<protein>
    <submittedName>
        <fullName evidence="2">Uncharacterized protein</fullName>
    </submittedName>
</protein>
<evidence type="ECO:0000256" key="1">
    <source>
        <dbReference type="SAM" id="MobiDB-lite"/>
    </source>
</evidence>
<dbReference type="RefSeq" id="WP_015789252.1">
    <property type="nucleotide sequence ID" value="NC_013158.1"/>
</dbReference>
<evidence type="ECO:0000313" key="3">
    <source>
        <dbReference type="Proteomes" id="UP000002071"/>
    </source>
</evidence>
<keyword evidence="3" id="KW-1185">Reference proteome</keyword>